<name>A0A8H4RDZ4_9HELO</name>
<keyword evidence="2" id="KW-0808">Transferase</keyword>
<dbReference type="OrthoDB" id="1606438at2759"/>
<accession>A0A8H4RDZ4</accession>
<dbReference type="AlphaFoldDB" id="A0A8H4RDZ4"/>
<reference evidence="5 6" key="1">
    <citation type="submission" date="2020-03" db="EMBL/GenBank/DDBJ databases">
        <title>Draft Genome Sequence of Cudoniella acicularis.</title>
        <authorList>
            <person name="Buettner E."/>
            <person name="Kellner H."/>
        </authorList>
    </citation>
    <scope>NUCLEOTIDE SEQUENCE [LARGE SCALE GENOMIC DNA]</scope>
    <source>
        <strain evidence="5 6">DSM 108380</strain>
    </source>
</reference>
<dbReference type="InterPro" id="IPR016461">
    <property type="entry name" value="COMT-like"/>
</dbReference>
<keyword evidence="6" id="KW-1185">Reference proteome</keyword>
<dbReference type="PROSITE" id="PS51683">
    <property type="entry name" value="SAM_OMT_II"/>
    <property type="match status" value="1"/>
</dbReference>
<organism evidence="5 6">
    <name type="scientific">Cudoniella acicularis</name>
    <dbReference type="NCBI Taxonomy" id="354080"/>
    <lineage>
        <taxon>Eukaryota</taxon>
        <taxon>Fungi</taxon>
        <taxon>Dikarya</taxon>
        <taxon>Ascomycota</taxon>
        <taxon>Pezizomycotina</taxon>
        <taxon>Leotiomycetes</taxon>
        <taxon>Helotiales</taxon>
        <taxon>Tricladiaceae</taxon>
        <taxon>Cudoniella</taxon>
    </lineage>
</organism>
<evidence type="ECO:0000256" key="3">
    <source>
        <dbReference type="ARBA" id="ARBA00022691"/>
    </source>
</evidence>
<evidence type="ECO:0000259" key="4">
    <source>
        <dbReference type="Pfam" id="PF00891"/>
    </source>
</evidence>
<protein>
    <recommendedName>
        <fullName evidence="4">O-methyltransferase C-terminal domain-containing protein</fullName>
    </recommendedName>
</protein>
<dbReference type="InterPro" id="IPR029063">
    <property type="entry name" value="SAM-dependent_MTases_sf"/>
</dbReference>
<gene>
    <name evidence="5" type="ORF">G7Y89_g11192</name>
</gene>
<evidence type="ECO:0000256" key="2">
    <source>
        <dbReference type="ARBA" id="ARBA00022679"/>
    </source>
</evidence>
<proteinExistence type="predicted"/>
<dbReference type="InterPro" id="IPR001077">
    <property type="entry name" value="COMT_C"/>
</dbReference>
<dbReference type="Gene3D" id="3.40.50.150">
    <property type="entry name" value="Vaccinia Virus protein VP39"/>
    <property type="match status" value="1"/>
</dbReference>
<sequence>MANNQSRFAELASLINKSAIEIDDYLKTQELPSPSLAFDAEADLPIPPSLFQSRDDIVTACTELQALALGPLAHLLRITSPAETFNIALDEEVSYGELAKRCGLTVSDAQQVIRVGIANHIFCEPRKGIVAHSAVSKFMVQIPHVHDAVGHVSEDMWPIASKTADAMVKWPGSEEPQHTAYSLMNPSGLSLFDSLQHDPEKAQRFTNGMTFLQSSPVLSVSHLLKDLSWDTSNVPEILVDLGGSHGSICVELLRHYPTLKKCFVEDLPEIVKTATVPEDLIDRLEFVGHNFFTEQPVKNADVYFFRSCLHDWSDKYAIQILKNLIPALKNGARIILNEICLPEPNTIPFYHAQLIAGHNLSMKQLFNAKERDAEGWAELFKTVDLRFSLKRISCSPGSMLAVIEYVWEIEVPVIGDEQKIL</sequence>
<keyword evidence="3" id="KW-0949">S-adenosyl-L-methionine</keyword>
<dbReference type="PANTHER" id="PTHR43712:SF12">
    <property type="entry name" value="STERIGMATOCYSTIN 8-O-METHYLTRANSFERASE"/>
    <property type="match status" value="1"/>
</dbReference>
<evidence type="ECO:0000256" key="1">
    <source>
        <dbReference type="ARBA" id="ARBA00022603"/>
    </source>
</evidence>
<feature type="domain" description="O-methyltransferase C-terminal" evidence="4">
    <location>
        <begin position="187"/>
        <end position="382"/>
    </location>
</feature>
<keyword evidence="1" id="KW-0489">Methyltransferase</keyword>
<dbReference type="GO" id="GO:0032259">
    <property type="term" value="P:methylation"/>
    <property type="evidence" value="ECO:0007669"/>
    <property type="project" value="UniProtKB-KW"/>
</dbReference>
<evidence type="ECO:0000313" key="5">
    <source>
        <dbReference type="EMBL" id="KAF4626964.1"/>
    </source>
</evidence>
<dbReference type="EMBL" id="JAAMPI010001051">
    <property type="protein sequence ID" value="KAF4626964.1"/>
    <property type="molecule type" value="Genomic_DNA"/>
</dbReference>
<dbReference type="Proteomes" id="UP000566819">
    <property type="component" value="Unassembled WGS sequence"/>
</dbReference>
<dbReference type="GO" id="GO:0008171">
    <property type="term" value="F:O-methyltransferase activity"/>
    <property type="evidence" value="ECO:0007669"/>
    <property type="project" value="InterPro"/>
</dbReference>
<evidence type="ECO:0000313" key="6">
    <source>
        <dbReference type="Proteomes" id="UP000566819"/>
    </source>
</evidence>
<dbReference type="PANTHER" id="PTHR43712">
    <property type="entry name" value="PUTATIVE (AFU_ORTHOLOGUE AFUA_4G14580)-RELATED"/>
    <property type="match status" value="1"/>
</dbReference>
<dbReference type="Pfam" id="PF00891">
    <property type="entry name" value="Methyltransf_2"/>
    <property type="match status" value="1"/>
</dbReference>
<comment type="caution">
    <text evidence="5">The sequence shown here is derived from an EMBL/GenBank/DDBJ whole genome shotgun (WGS) entry which is preliminary data.</text>
</comment>
<dbReference type="SUPFAM" id="SSF53335">
    <property type="entry name" value="S-adenosyl-L-methionine-dependent methyltransferases"/>
    <property type="match status" value="1"/>
</dbReference>